<evidence type="ECO:0000256" key="1">
    <source>
        <dbReference type="PIRSR" id="PIRSR014972-1"/>
    </source>
</evidence>
<dbReference type="GeneID" id="97891789"/>
<dbReference type="RefSeq" id="WP_090189223.1">
    <property type="nucleotide sequence ID" value="NZ_CAXIDI010000003.1"/>
</dbReference>
<protein>
    <submittedName>
        <fullName evidence="4">Fluoroacetyl-CoA thioesterase</fullName>
    </submittedName>
</protein>
<dbReference type="EMBL" id="FOTF01000010">
    <property type="protein sequence ID" value="SFL20193.1"/>
    <property type="molecule type" value="Genomic_DNA"/>
</dbReference>
<dbReference type="STRING" id="195913.SAMN04488004_11055"/>
<gene>
    <name evidence="4" type="ORF">SAMN04488004_11055</name>
</gene>
<keyword evidence="5" id="KW-1185">Reference proteome</keyword>
<evidence type="ECO:0000313" key="5">
    <source>
        <dbReference type="Proteomes" id="UP000199550"/>
    </source>
</evidence>
<feature type="active site" evidence="1">
    <location>
        <position position="39"/>
    </location>
</feature>
<feature type="active site" evidence="1">
    <location>
        <position position="47"/>
    </location>
</feature>
<feature type="active site" evidence="1">
    <location>
        <position position="73"/>
    </location>
</feature>
<feature type="domain" description="Fluoroacetyl-CoA-specific thioesterase-like" evidence="3">
    <location>
        <begin position="31"/>
        <end position="121"/>
    </location>
</feature>
<name>A0A1I4FRK6_9RHOB</name>
<dbReference type="PIRSF" id="PIRSF014972">
    <property type="entry name" value="FlK"/>
    <property type="match status" value="1"/>
</dbReference>
<dbReference type="Pfam" id="PF22636">
    <property type="entry name" value="FlK"/>
    <property type="match status" value="1"/>
</dbReference>
<dbReference type="Gene3D" id="3.10.129.10">
    <property type="entry name" value="Hotdog Thioesterase"/>
    <property type="match status" value="1"/>
</dbReference>
<sequence length="136" mass="14534">MLTVGLKAEARMVVTANMLVPGVTGVFGDFSTMPPVLATMFLVGFLEETAIKCVFPHQEAGQHSLGTDINVTHIAPTPEGMEIRAEAELIEIEGRSLRFRVKAWDAAGLISEGTHRRATIDVARFNAKVAAKSGAA</sequence>
<dbReference type="SUPFAM" id="SSF54637">
    <property type="entry name" value="Thioesterase/thiol ester dehydrase-isomerase"/>
    <property type="match status" value="1"/>
</dbReference>
<dbReference type="PANTHER" id="PTHR36934">
    <property type="entry name" value="BLR0278 PROTEIN"/>
    <property type="match status" value="1"/>
</dbReference>
<evidence type="ECO:0000256" key="2">
    <source>
        <dbReference type="PIRSR" id="PIRSR014972-2"/>
    </source>
</evidence>
<evidence type="ECO:0000313" key="4">
    <source>
        <dbReference type="EMBL" id="SFL20193.1"/>
    </source>
</evidence>
<dbReference type="PANTHER" id="PTHR36934:SF1">
    <property type="entry name" value="THIOESTERASE DOMAIN-CONTAINING PROTEIN"/>
    <property type="match status" value="1"/>
</dbReference>
<dbReference type="InterPro" id="IPR054485">
    <property type="entry name" value="FlK-like_dom"/>
</dbReference>
<dbReference type="AlphaFoldDB" id="A0A1I4FRK6"/>
<dbReference type="Proteomes" id="UP000199550">
    <property type="component" value="Unassembled WGS sequence"/>
</dbReference>
<proteinExistence type="predicted"/>
<dbReference type="InterPro" id="IPR025540">
    <property type="entry name" value="FlK"/>
</dbReference>
<accession>A0A1I4FRK6</accession>
<feature type="binding site" evidence="2">
    <location>
        <position position="66"/>
    </location>
    <ligand>
        <name>CoA</name>
        <dbReference type="ChEBI" id="CHEBI:57287"/>
    </ligand>
</feature>
<feature type="binding site" evidence="2">
    <location>
        <position position="66"/>
    </location>
    <ligand>
        <name>substrate</name>
    </ligand>
</feature>
<reference evidence="4 5" key="1">
    <citation type="submission" date="2016-10" db="EMBL/GenBank/DDBJ databases">
        <authorList>
            <person name="de Groot N.N."/>
        </authorList>
    </citation>
    <scope>NUCLEOTIDE SEQUENCE [LARGE SCALE GENOMIC DNA]</scope>
    <source>
        <strain evidence="4 5">DSM 16199</strain>
    </source>
</reference>
<feature type="binding site" evidence="2">
    <location>
        <position position="117"/>
    </location>
    <ligand>
        <name>substrate</name>
    </ligand>
</feature>
<organism evidence="4 5">
    <name type="scientific">Loktanella salsilacus</name>
    <dbReference type="NCBI Taxonomy" id="195913"/>
    <lineage>
        <taxon>Bacteria</taxon>
        <taxon>Pseudomonadati</taxon>
        <taxon>Pseudomonadota</taxon>
        <taxon>Alphaproteobacteria</taxon>
        <taxon>Rhodobacterales</taxon>
        <taxon>Roseobacteraceae</taxon>
        <taxon>Loktanella</taxon>
    </lineage>
</organism>
<dbReference type="InterPro" id="IPR029069">
    <property type="entry name" value="HotDog_dom_sf"/>
</dbReference>
<evidence type="ECO:0000259" key="3">
    <source>
        <dbReference type="Pfam" id="PF22636"/>
    </source>
</evidence>